<feature type="compositionally biased region" description="Basic and acidic residues" evidence="1">
    <location>
        <begin position="1"/>
        <end position="10"/>
    </location>
</feature>
<reference evidence="2 3" key="1">
    <citation type="submission" date="2014-05" db="EMBL/GenBank/DDBJ databases">
        <title>Complete genome sequence of the Streptomyces mutabilis TRM45540.</title>
        <authorList>
            <person name="Luo X."/>
            <person name="Zhang L."/>
        </authorList>
    </citation>
    <scope>NUCLEOTIDE SEQUENCE [LARGE SCALE GENOMIC DNA]</scope>
    <source>
        <strain evidence="2 3">TRM45540</strain>
    </source>
</reference>
<feature type="compositionally biased region" description="Polar residues" evidence="1">
    <location>
        <begin position="32"/>
        <end position="53"/>
    </location>
</feature>
<evidence type="ECO:0000313" key="2">
    <source>
        <dbReference type="EMBL" id="KFG72337.1"/>
    </source>
</evidence>
<sequence length="88" mass="9494">MLCGDGHDFEAAPVGRQQYDPRLAPDSRRACSATTWRASSMSPPESSAVRTATDPSIQRSRCWAVSCSRALPIAMPASVARTRTIARS</sequence>
<dbReference type="HOGENOM" id="CLU_2467706_0_0_11"/>
<dbReference type="AlphaFoldDB" id="A0A086MTW9"/>
<gene>
    <name evidence="2" type="ORF">FM21_29775</name>
</gene>
<feature type="region of interest" description="Disordered" evidence="1">
    <location>
        <begin position="1"/>
        <end position="53"/>
    </location>
</feature>
<keyword evidence="3" id="KW-1185">Reference proteome</keyword>
<proteinExistence type="predicted"/>
<name>A0A086MTW9_9ACTN</name>
<evidence type="ECO:0000313" key="3">
    <source>
        <dbReference type="Proteomes" id="UP000029095"/>
    </source>
</evidence>
<organism evidence="2 3">
    <name type="scientific">Streptomyces mutabilis</name>
    <dbReference type="NCBI Taxonomy" id="67332"/>
    <lineage>
        <taxon>Bacteria</taxon>
        <taxon>Bacillati</taxon>
        <taxon>Actinomycetota</taxon>
        <taxon>Actinomycetes</taxon>
        <taxon>Kitasatosporales</taxon>
        <taxon>Streptomycetaceae</taxon>
        <taxon>Streptomyces</taxon>
    </lineage>
</organism>
<dbReference type="EMBL" id="JNFQ01000003">
    <property type="protein sequence ID" value="KFG72337.1"/>
    <property type="molecule type" value="Genomic_DNA"/>
</dbReference>
<comment type="caution">
    <text evidence="2">The sequence shown here is derived from an EMBL/GenBank/DDBJ whole genome shotgun (WGS) entry which is preliminary data.</text>
</comment>
<accession>A0A086MTW9</accession>
<protein>
    <submittedName>
        <fullName evidence="2">Uncharacterized protein</fullName>
    </submittedName>
</protein>
<dbReference type="Proteomes" id="UP000029095">
    <property type="component" value="Unassembled WGS sequence"/>
</dbReference>
<evidence type="ECO:0000256" key="1">
    <source>
        <dbReference type="SAM" id="MobiDB-lite"/>
    </source>
</evidence>